<reference evidence="2 3" key="1">
    <citation type="journal article" date="2020" name="Microorganisms">
        <title>Osmotic Adaptation and Compatible Solute Biosynthesis of Phototrophic Bacteria as Revealed from Genome Analyses.</title>
        <authorList>
            <person name="Imhoff J.F."/>
            <person name="Rahn T."/>
            <person name="Kunzel S."/>
            <person name="Keller A."/>
            <person name="Neulinger S.C."/>
        </authorList>
    </citation>
    <scope>NUCLEOTIDE SEQUENCE [LARGE SCALE GENOMIC DNA]</scope>
    <source>
        <strain evidence="2 3">DSM 9895</strain>
    </source>
</reference>
<dbReference type="CDD" id="cd00838">
    <property type="entry name" value="MPP_superfamily"/>
    <property type="match status" value="1"/>
</dbReference>
<protein>
    <recommendedName>
        <fullName evidence="1">Calcineurin-like phosphoesterase domain-containing protein</fullName>
    </recommendedName>
</protein>
<organism evidence="2 3">
    <name type="scientific">Rhodovibrio sodomensis</name>
    <dbReference type="NCBI Taxonomy" id="1088"/>
    <lineage>
        <taxon>Bacteria</taxon>
        <taxon>Pseudomonadati</taxon>
        <taxon>Pseudomonadota</taxon>
        <taxon>Alphaproteobacteria</taxon>
        <taxon>Rhodospirillales</taxon>
        <taxon>Rhodovibrionaceae</taxon>
        <taxon>Rhodovibrio</taxon>
    </lineage>
</organism>
<dbReference type="Gene3D" id="3.60.21.10">
    <property type="match status" value="1"/>
</dbReference>
<dbReference type="InterPro" id="IPR004843">
    <property type="entry name" value="Calcineurin-like_PHP"/>
</dbReference>
<dbReference type="InterPro" id="IPR029052">
    <property type="entry name" value="Metallo-depent_PP-like"/>
</dbReference>
<name>A0ABS1DAL3_9PROT</name>
<keyword evidence="3" id="KW-1185">Reference proteome</keyword>
<dbReference type="RefSeq" id="WP_200339044.1">
    <property type="nucleotide sequence ID" value="NZ_NRRL01000003.1"/>
</dbReference>
<evidence type="ECO:0000259" key="1">
    <source>
        <dbReference type="Pfam" id="PF00149"/>
    </source>
</evidence>
<dbReference type="SUPFAM" id="SSF56300">
    <property type="entry name" value="Metallo-dependent phosphatases"/>
    <property type="match status" value="1"/>
</dbReference>
<proteinExistence type="predicted"/>
<sequence>MSAAWLILGDPHGDFSGLRDALTGAPAPGAVIVLGDCDLTRPLETELADAGLDSARSPVWWIAGNHEGDSEHWYDNLFASALADRNLSGRVVEINALRVAGLGGVFRGKIWSGGAERRHTSRDAFVQQVPKSQRWRGGLPLRHHGTLWPEDYDALWGQAADVLVVHEAPSCFPTGKPALDALAGAMGVRAILHGHHHARYTACLLDGTRVHSLGEAEARWLDPQGELFA</sequence>
<dbReference type="Proteomes" id="UP001296873">
    <property type="component" value="Unassembled WGS sequence"/>
</dbReference>
<dbReference type="Pfam" id="PF00149">
    <property type="entry name" value="Metallophos"/>
    <property type="match status" value="1"/>
</dbReference>
<gene>
    <name evidence="2" type="ORF">CKO28_02875</name>
</gene>
<evidence type="ECO:0000313" key="2">
    <source>
        <dbReference type="EMBL" id="MBK1666986.1"/>
    </source>
</evidence>
<dbReference type="EMBL" id="NRRL01000003">
    <property type="protein sequence ID" value="MBK1666986.1"/>
    <property type="molecule type" value="Genomic_DNA"/>
</dbReference>
<evidence type="ECO:0000313" key="3">
    <source>
        <dbReference type="Proteomes" id="UP001296873"/>
    </source>
</evidence>
<comment type="caution">
    <text evidence="2">The sequence shown here is derived from an EMBL/GenBank/DDBJ whole genome shotgun (WGS) entry which is preliminary data.</text>
</comment>
<feature type="domain" description="Calcineurin-like phosphoesterase" evidence="1">
    <location>
        <begin position="6"/>
        <end position="198"/>
    </location>
</feature>
<accession>A0ABS1DAL3</accession>